<organism evidence="2 3">
    <name type="scientific">Riccia fluitans</name>
    <dbReference type="NCBI Taxonomy" id="41844"/>
    <lineage>
        <taxon>Eukaryota</taxon>
        <taxon>Viridiplantae</taxon>
        <taxon>Streptophyta</taxon>
        <taxon>Embryophyta</taxon>
        <taxon>Marchantiophyta</taxon>
        <taxon>Marchantiopsida</taxon>
        <taxon>Marchantiidae</taxon>
        <taxon>Marchantiales</taxon>
        <taxon>Ricciaceae</taxon>
        <taxon>Riccia</taxon>
    </lineage>
</organism>
<accession>A0ABD1ZBS9</accession>
<sequence>MFLGTGLRGSTGSLLSRSAKVPYRMAAMPIRRWAFVDGARPRGAVGPLDQPSMQRIGCDPHRSRDTNARSSSNRSSPSGSSTRAKNEEGR</sequence>
<feature type="compositionally biased region" description="Basic and acidic residues" evidence="1">
    <location>
        <begin position="58"/>
        <end position="67"/>
    </location>
</feature>
<gene>
    <name evidence="2" type="ORF">R1flu_011679</name>
</gene>
<comment type="caution">
    <text evidence="2">The sequence shown here is derived from an EMBL/GenBank/DDBJ whole genome shotgun (WGS) entry which is preliminary data.</text>
</comment>
<feature type="compositionally biased region" description="Low complexity" evidence="1">
    <location>
        <begin position="68"/>
        <end position="83"/>
    </location>
</feature>
<reference evidence="2 3" key="1">
    <citation type="submission" date="2024-09" db="EMBL/GenBank/DDBJ databases">
        <title>Chromosome-scale assembly of Riccia fluitans.</title>
        <authorList>
            <person name="Paukszto L."/>
            <person name="Sawicki J."/>
            <person name="Karawczyk K."/>
            <person name="Piernik-Szablinska J."/>
            <person name="Szczecinska M."/>
            <person name="Mazdziarz M."/>
        </authorList>
    </citation>
    <scope>NUCLEOTIDE SEQUENCE [LARGE SCALE GENOMIC DNA]</scope>
    <source>
        <strain evidence="2">Rf_01</strain>
        <tissue evidence="2">Aerial parts of the thallus</tissue>
    </source>
</reference>
<proteinExistence type="predicted"/>
<evidence type="ECO:0000313" key="3">
    <source>
        <dbReference type="Proteomes" id="UP001605036"/>
    </source>
</evidence>
<dbReference type="Proteomes" id="UP001605036">
    <property type="component" value="Unassembled WGS sequence"/>
</dbReference>
<feature type="region of interest" description="Disordered" evidence="1">
    <location>
        <begin position="40"/>
        <end position="90"/>
    </location>
</feature>
<keyword evidence="3" id="KW-1185">Reference proteome</keyword>
<dbReference type="EMBL" id="JBHFFA010000002">
    <property type="protein sequence ID" value="KAL2644092.1"/>
    <property type="molecule type" value="Genomic_DNA"/>
</dbReference>
<protein>
    <submittedName>
        <fullName evidence="2">Uncharacterized protein</fullName>
    </submittedName>
</protein>
<evidence type="ECO:0000313" key="2">
    <source>
        <dbReference type="EMBL" id="KAL2644092.1"/>
    </source>
</evidence>
<evidence type="ECO:0000256" key="1">
    <source>
        <dbReference type="SAM" id="MobiDB-lite"/>
    </source>
</evidence>
<name>A0ABD1ZBS9_9MARC</name>
<dbReference type="AlphaFoldDB" id="A0ABD1ZBS9"/>